<dbReference type="VEuPathDB" id="FungiDB:RhiirFUN_014442"/>
<dbReference type="InterPro" id="IPR014830">
    <property type="entry name" value="Glycolipid_transfer_prot_dom"/>
</dbReference>
<dbReference type="Pfam" id="PF08718">
    <property type="entry name" value="GLTP"/>
    <property type="match status" value="1"/>
</dbReference>
<organism evidence="2">
    <name type="scientific">Rhizophagus irregularis (strain DAOM 181602 / DAOM 197198 / MUCL 43194)</name>
    <name type="common">Arbuscular mycorrhizal fungus</name>
    <name type="synonym">Glomus intraradices</name>
    <dbReference type="NCBI Taxonomy" id="747089"/>
    <lineage>
        <taxon>Eukaryota</taxon>
        <taxon>Fungi</taxon>
        <taxon>Fungi incertae sedis</taxon>
        <taxon>Mucoromycota</taxon>
        <taxon>Glomeromycotina</taxon>
        <taxon>Glomeromycetes</taxon>
        <taxon>Glomerales</taxon>
        <taxon>Glomeraceae</taxon>
        <taxon>Rhizophagus</taxon>
    </lineage>
</organism>
<dbReference type="HOGENOM" id="CLU_2265123_0_0_1"/>
<dbReference type="AlphaFoldDB" id="U9U7Z4"/>
<evidence type="ECO:0000259" key="1">
    <source>
        <dbReference type="Pfam" id="PF08718"/>
    </source>
</evidence>
<sequence length="103" mass="11568">MWPSVLKPYRFSGNRVGETGESVISQSNRWTYLLGSKVFNVVQNDMNGNIEKIRKCYDADPTKSHTLEKLVIDEQGLEFTSVALGRSINDGNDELSVSFIVLL</sequence>
<dbReference type="InterPro" id="IPR036497">
    <property type="entry name" value="GLTP_sf"/>
</dbReference>
<dbReference type="SUPFAM" id="SSF110004">
    <property type="entry name" value="Glycolipid transfer protein, GLTP"/>
    <property type="match status" value="1"/>
</dbReference>
<name>U9U7Z4_RHIID</name>
<dbReference type="GO" id="GO:0120013">
    <property type="term" value="F:lipid transfer activity"/>
    <property type="evidence" value="ECO:0007669"/>
    <property type="project" value="InterPro"/>
</dbReference>
<feature type="domain" description="Glycolipid transfer protein" evidence="1">
    <location>
        <begin position="33"/>
        <end position="75"/>
    </location>
</feature>
<proteinExistence type="predicted"/>
<dbReference type="EMBL" id="KI281004">
    <property type="protein sequence ID" value="ESA16509.1"/>
    <property type="molecule type" value="Genomic_DNA"/>
</dbReference>
<reference evidence="2" key="1">
    <citation type="submission" date="2013-07" db="EMBL/GenBank/DDBJ databases">
        <title>The genome of an arbuscular mycorrhizal fungus provides insights into the evolution of the oldest plant symbiosis.</title>
        <authorList>
            <consortium name="DOE Joint Genome Institute"/>
            <person name="Tisserant E."/>
            <person name="Malbreil M."/>
            <person name="Kuo A."/>
            <person name="Kohler A."/>
            <person name="Symeonidi A."/>
            <person name="Balestrini R."/>
            <person name="Charron P."/>
            <person name="Duensing N."/>
            <person name="Frei-dit-Frey N."/>
            <person name="Gianinazzi-Pearson V."/>
            <person name="Gilbert B."/>
            <person name="Handa Y."/>
            <person name="Hijri M."/>
            <person name="Kaul R."/>
            <person name="Kawaguchi M."/>
            <person name="Krajinski F."/>
            <person name="Lammers P."/>
            <person name="Lapierre D."/>
            <person name="Masclaux F.G."/>
            <person name="Murat C."/>
            <person name="Morin E."/>
            <person name="Ndikumana S."/>
            <person name="Pagni M."/>
            <person name="Petitpierre D."/>
            <person name="Requena N."/>
            <person name="Rosikiewicz P."/>
            <person name="Riley R."/>
            <person name="Saito K."/>
            <person name="San Clemente H."/>
            <person name="Shapiro H."/>
            <person name="van Tuinen D."/>
            <person name="Becard G."/>
            <person name="Bonfante P."/>
            <person name="Paszkowski U."/>
            <person name="Shachar-Hill Y."/>
            <person name="Young J.P."/>
            <person name="Sanders I.R."/>
            <person name="Henrissat B."/>
            <person name="Rensing S.A."/>
            <person name="Grigoriev I.V."/>
            <person name="Corradi N."/>
            <person name="Roux C."/>
            <person name="Martin F."/>
        </authorList>
    </citation>
    <scope>NUCLEOTIDE SEQUENCE</scope>
    <source>
        <strain evidence="2">DAOM 197198</strain>
    </source>
</reference>
<dbReference type="Gene3D" id="1.10.3520.10">
    <property type="entry name" value="Glycolipid transfer protein"/>
    <property type="match status" value="1"/>
</dbReference>
<evidence type="ECO:0000313" key="2">
    <source>
        <dbReference type="EMBL" id="ESA16509.1"/>
    </source>
</evidence>
<gene>
    <name evidence="2" type="ORF">GLOINDRAFT_94399</name>
</gene>
<protein>
    <recommendedName>
        <fullName evidence="1">Glycolipid transfer protein domain-containing protein</fullName>
    </recommendedName>
</protein>
<dbReference type="GO" id="GO:0005737">
    <property type="term" value="C:cytoplasm"/>
    <property type="evidence" value="ECO:0007669"/>
    <property type="project" value="InterPro"/>
</dbReference>
<accession>U9U7Z4</accession>